<dbReference type="Proteomes" id="UP000183015">
    <property type="component" value="Unassembled WGS sequence"/>
</dbReference>
<dbReference type="RefSeq" id="WP_042443698.1">
    <property type="nucleotide sequence ID" value="NZ_BBPN01000005.1"/>
</dbReference>
<dbReference type="Gene3D" id="2.130.10.10">
    <property type="entry name" value="YVTN repeat-like/Quinoprotein amine dehydrogenase"/>
    <property type="match status" value="1"/>
</dbReference>
<keyword evidence="1" id="KW-0853">WD repeat</keyword>
<dbReference type="AlphaFoldDB" id="A0A1H7HZ04"/>
<name>A0A1H7HZ04_STRJI</name>
<evidence type="ECO:0000313" key="2">
    <source>
        <dbReference type="EMBL" id="SEK55583.1"/>
    </source>
</evidence>
<dbReference type="InterPro" id="IPR015943">
    <property type="entry name" value="WD40/YVTN_repeat-like_dom_sf"/>
</dbReference>
<dbReference type="PROSITE" id="PS50082">
    <property type="entry name" value="WD_REPEATS_2"/>
    <property type="match status" value="1"/>
</dbReference>
<dbReference type="InterPro" id="IPR001680">
    <property type="entry name" value="WD40_rpt"/>
</dbReference>
<dbReference type="eggNOG" id="ENOG50341XI">
    <property type="taxonomic scope" value="Bacteria"/>
</dbReference>
<dbReference type="SUPFAM" id="SSF50978">
    <property type="entry name" value="WD40 repeat-like"/>
    <property type="match status" value="1"/>
</dbReference>
<evidence type="ECO:0008006" key="4">
    <source>
        <dbReference type="Google" id="ProtNLM"/>
    </source>
</evidence>
<evidence type="ECO:0000313" key="3">
    <source>
        <dbReference type="Proteomes" id="UP000183015"/>
    </source>
</evidence>
<dbReference type="OrthoDB" id="3443514at2"/>
<dbReference type="InterPro" id="IPR036322">
    <property type="entry name" value="WD40_repeat_dom_sf"/>
</dbReference>
<organism evidence="2 3">
    <name type="scientific">Streptacidiphilus jiangxiensis</name>
    <dbReference type="NCBI Taxonomy" id="235985"/>
    <lineage>
        <taxon>Bacteria</taxon>
        <taxon>Bacillati</taxon>
        <taxon>Actinomycetota</taxon>
        <taxon>Actinomycetes</taxon>
        <taxon>Kitasatosporales</taxon>
        <taxon>Streptomycetaceae</taxon>
        <taxon>Streptacidiphilus</taxon>
    </lineage>
</organism>
<accession>A0A1H7HZ04</accession>
<dbReference type="STRING" id="235985.SAMN05414137_102428"/>
<feature type="repeat" description="WD" evidence="1">
    <location>
        <begin position="74"/>
        <end position="109"/>
    </location>
</feature>
<gene>
    <name evidence="2" type="ORF">SAMN05414137_102428</name>
</gene>
<dbReference type="EMBL" id="FOAZ01000002">
    <property type="protein sequence ID" value="SEK55583.1"/>
    <property type="molecule type" value="Genomic_DNA"/>
</dbReference>
<reference evidence="3" key="1">
    <citation type="submission" date="2016-10" db="EMBL/GenBank/DDBJ databases">
        <authorList>
            <person name="Varghese N."/>
        </authorList>
    </citation>
    <scope>NUCLEOTIDE SEQUENCE [LARGE SCALE GENOMIC DNA]</scope>
    <source>
        <strain evidence="3">DSM 45096 / BCRC 16803 / CGMCC 4.1857 / CIP 109030 / JCM 12277 / KCTC 19219 / NBRC 100920 / 33214</strain>
    </source>
</reference>
<protein>
    <recommendedName>
        <fullName evidence="4">WD domain-containing protein, G-beta repeat-containing protein</fullName>
    </recommendedName>
</protein>
<keyword evidence="3" id="KW-1185">Reference proteome</keyword>
<proteinExistence type="predicted"/>
<evidence type="ECO:0000256" key="1">
    <source>
        <dbReference type="PROSITE-ProRule" id="PRU00221"/>
    </source>
</evidence>
<sequence>MSLLERWWAEVPDAAQPALAWLDVWGTPNFEVPSPAGAEGEVVALLRAGAMCGTGNAVGQVTWHDAGTGRTERVRSHFGPVSSLAVAQLPGLAPLVFSGGADGTVRLWSPGEDPLPEPLEERACPVLAISVAVAAGPDSEGNPITLAISWADGLVRVVRLDAEDAPPGTYASAHLSSICF</sequence>